<sequence length="803" mass="90385">MRRRDFIKTSGAVLTAAAFKSSSLLASEPSQSSRAILPINRGWRYKAAAIDGAESIGFDDAGFERIVVPHTTVRLPWHNFDDRAYEFKSTYRRRFQYPPNASGKRVFVDFEGVMTASTVWINGHALGEYKGGFTPFSFELTPYLRTSGENVIVVQVDSIERNDIPPFGYEIDYMTFGGIYREVSLRVVPEVFLDNIFARPKDVLSSSPSLDVDCFLAGPSAQRGPLSLEVELRDQDRVVAKGTQTVRISEAGDPDTSMDPTTNAPVHLSTETAHDSARHTVTLTNLKGIELWQLEQPKLYTVHVKLLQEGRVVDEDTRRIGFREAVFTDHGFSLNGKIVKLRGLDRHQTFPYVGQAMPARVQRQDAKILRHQLHCNIVRTSHYPQSRHFLDCCDEIGLLVLEEIPGWQHIGPEPWKEIAIDNVGRMIRRDWNHPSIILWGVRINESKDDHDFYTRTNTLAHALDTTRQTGGIRAFKESELLEDVFTINDFDFPLREPNHPLYLNTEFVGHTYPTKTTDDDERQREHTLRHARIHNQLASNPQYAGGIGWCAFDYNTHANFGSGDRICYHGVMDIFREPKAAAGFYKSQCDPAEEIVLEPAFHWAKGDESVGFKKAVVSSNCDHLKCYLREKSDPSNPWKLIAEVDPDRAEFAHLKYPPFAFDLDVLDNENLTFRWGDLRIDGYISGKQVISRTLSGKGIDSKFMLLPDDHVLWADGADATRVVLRVTDEFGNVHPSANDPITFSLEGSGELIGDNPIALVGGTCAVWVRAREASGVVRLTAQHLRLGSQTVEIKLNPAAPEAV</sequence>
<evidence type="ECO:0000259" key="7">
    <source>
        <dbReference type="Pfam" id="PF02836"/>
    </source>
</evidence>
<feature type="domain" description="Glycosyl hydrolases family 2 sugar binding" evidence="8">
    <location>
        <begin position="60"/>
        <end position="189"/>
    </location>
</feature>
<dbReference type="Pfam" id="PF02836">
    <property type="entry name" value="Glyco_hydro_2_C"/>
    <property type="match status" value="1"/>
</dbReference>
<dbReference type="InterPro" id="IPR006101">
    <property type="entry name" value="Glyco_hydro_2"/>
</dbReference>
<dbReference type="Pfam" id="PF18565">
    <property type="entry name" value="Glyco_hydro2_C5"/>
    <property type="match status" value="1"/>
</dbReference>
<evidence type="ECO:0000259" key="6">
    <source>
        <dbReference type="Pfam" id="PF00703"/>
    </source>
</evidence>
<feature type="domain" description="Glycoside hydrolase family 2 immunoglobulin-like beta-sandwich" evidence="6">
    <location>
        <begin position="226"/>
        <end position="323"/>
    </location>
</feature>
<dbReference type="InterPro" id="IPR051913">
    <property type="entry name" value="GH2_Domain-Containing"/>
</dbReference>
<comment type="caution">
    <text evidence="10">The sequence shown here is derived from an EMBL/GenBank/DDBJ whole genome shotgun (WGS) entry which is preliminary data.</text>
</comment>
<dbReference type="PROSITE" id="PS00719">
    <property type="entry name" value="GLYCOSYL_HYDROL_F2_1"/>
    <property type="match status" value="1"/>
</dbReference>
<keyword evidence="3 4" id="KW-0326">Glycosidase</keyword>
<evidence type="ECO:0000256" key="4">
    <source>
        <dbReference type="RuleBase" id="RU361154"/>
    </source>
</evidence>
<dbReference type="AlphaFoldDB" id="A0A7W7ZRK8"/>
<dbReference type="InterPro" id="IPR013783">
    <property type="entry name" value="Ig-like_fold"/>
</dbReference>
<dbReference type="InterPro" id="IPR006102">
    <property type="entry name" value="Ig-like_GH2"/>
</dbReference>
<dbReference type="Pfam" id="PF02837">
    <property type="entry name" value="Glyco_hydro_2_N"/>
    <property type="match status" value="1"/>
</dbReference>
<evidence type="ECO:0000256" key="2">
    <source>
        <dbReference type="ARBA" id="ARBA00022801"/>
    </source>
</evidence>
<feature type="domain" description="Glycoside hydrolase family 2" evidence="9">
    <location>
        <begin position="706"/>
        <end position="792"/>
    </location>
</feature>
<dbReference type="PANTHER" id="PTHR42732">
    <property type="entry name" value="BETA-GALACTOSIDASE"/>
    <property type="match status" value="1"/>
</dbReference>
<dbReference type="RefSeq" id="WP_184257088.1">
    <property type="nucleotide sequence ID" value="NZ_JACHIO010000013.1"/>
</dbReference>
<gene>
    <name evidence="10" type="ORF">HDF15_003213</name>
</gene>
<dbReference type="Gene3D" id="3.20.20.80">
    <property type="entry name" value="Glycosidases"/>
    <property type="match status" value="1"/>
</dbReference>
<dbReference type="PANTHER" id="PTHR42732:SF1">
    <property type="entry name" value="BETA-MANNOSIDASE"/>
    <property type="match status" value="1"/>
</dbReference>
<feature type="signal peptide" evidence="5">
    <location>
        <begin position="1"/>
        <end position="26"/>
    </location>
</feature>
<feature type="domain" description="Glycoside hydrolase family 2 catalytic" evidence="7">
    <location>
        <begin position="328"/>
        <end position="468"/>
    </location>
</feature>
<accession>A0A7W7ZRK8</accession>
<dbReference type="SUPFAM" id="SSF49303">
    <property type="entry name" value="beta-Galactosidase/glucuronidase domain"/>
    <property type="match status" value="1"/>
</dbReference>
<dbReference type="GO" id="GO:0004565">
    <property type="term" value="F:beta-galactosidase activity"/>
    <property type="evidence" value="ECO:0007669"/>
    <property type="project" value="UniProtKB-EC"/>
</dbReference>
<name>A0A7W7ZRK8_9BACT</name>
<dbReference type="SUPFAM" id="SSF51445">
    <property type="entry name" value="(Trans)glycosidases"/>
    <property type="match status" value="1"/>
</dbReference>
<dbReference type="EMBL" id="JACHIO010000013">
    <property type="protein sequence ID" value="MBB5064851.1"/>
    <property type="molecule type" value="Genomic_DNA"/>
</dbReference>
<dbReference type="Proteomes" id="UP000584867">
    <property type="component" value="Unassembled WGS sequence"/>
</dbReference>
<dbReference type="PROSITE" id="PS00608">
    <property type="entry name" value="GLYCOSYL_HYDROL_F2_2"/>
    <property type="match status" value="1"/>
</dbReference>
<keyword evidence="5" id="KW-0732">Signal</keyword>
<dbReference type="InterPro" id="IPR017853">
    <property type="entry name" value="GH"/>
</dbReference>
<evidence type="ECO:0000313" key="10">
    <source>
        <dbReference type="EMBL" id="MBB5064851.1"/>
    </source>
</evidence>
<dbReference type="Pfam" id="PF00703">
    <property type="entry name" value="Glyco_hydro_2"/>
    <property type="match status" value="1"/>
</dbReference>
<dbReference type="Gene3D" id="2.60.40.10">
    <property type="entry name" value="Immunoglobulins"/>
    <property type="match status" value="2"/>
</dbReference>
<evidence type="ECO:0000256" key="5">
    <source>
        <dbReference type="SAM" id="SignalP"/>
    </source>
</evidence>
<dbReference type="InterPro" id="IPR008979">
    <property type="entry name" value="Galactose-bd-like_sf"/>
</dbReference>
<reference evidence="10 11" key="1">
    <citation type="submission" date="2020-08" db="EMBL/GenBank/DDBJ databases">
        <title>Genomic Encyclopedia of Type Strains, Phase IV (KMG-V): Genome sequencing to study the core and pangenomes of soil and plant-associated prokaryotes.</title>
        <authorList>
            <person name="Whitman W."/>
        </authorList>
    </citation>
    <scope>NUCLEOTIDE SEQUENCE [LARGE SCALE GENOMIC DNA]</scope>
    <source>
        <strain evidence="10 11">X5P3</strain>
    </source>
</reference>
<evidence type="ECO:0000259" key="8">
    <source>
        <dbReference type="Pfam" id="PF02837"/>
    </source>
</evidence>
<protein>
    <submittedName>
        <fullName evidence="10">Beta-galactosidase</fullName>
        <ecNumber evidence="10">3.2.1.23</ecNumber>
    </submittedName>
</protein>
<dbReference type="SUPFAM" id="SSF49785">
    <property type="entry name" value="Galactose-binding domain-like"/>
    <property type="match status" value="1"/>
</dbReference>
<keyword evidence="2 4" id="KW-0378">Hydrolase</keyword>
<dbReference type="InterPro" id="IPR036156">
    <property type="entry name" value="Beta-gal/glucu_dom_sf"/>
</dbReference>
<organism evidence="10 11">
    <name type="scientific">Granulicella mallensis</name>
    <dbReference type="NCBI Taxonomy" id="940614"/>
    <lineage>
        <taxon>Bacteria</taxon>
        <taxon>Pseudomonadati</taxon>
        <taxon>Acidobacteriota</taxon>
        <taxon>Terriglobia</taxon>
        <taxon>Terriglobales</taxon>
        <taxon>Acidobacteriaceae</taxon>
        <taxon>Granulicella</taxon>
    </lineage>
</organism>
<dbReference type="Gene3D" id="2.60.120.260">
    <property type="entry name" value="Galactose-binding domain-like"/>
    <property type="match status" value="1"/>
</dbReference>
<evidence type="ECO:0000256" key="3">
    <source>
        <dbReference type="ARBA" id="ARBA00023295"/>
    </source>
</evidence>
<dbReference type="PRINTS" id="PR00132">
    <property type="entry name" value="GLHYDRLASE2"/>
</dbReference>
<dbReference type="EC" id="3.2.1.23" evidence="10"/>
<comment type="similarity">
    <text evidence="1 4">Belongs to the glycosyl hydrolase 2 family.</text>
</comment>
<dbReference type="InterPro" id="IPR023230">
    <property type="entry name" value="Glyco_hydro_2_CS"/>
</dbReference>
<dbReference type="InterPro" id="IPR023232">
    <property type="entry name" value="Glyco_hydro_2_AS"/>
</dbReference>
<proteinExistence type="inferred from homology"/>
<dbReference type="InterPro" id="IPR040605">
    <property type="entry name" value="Glyco_hydro2_dom5"/>
</dbReference>
<evidence type="ECO:0000259" key="9">
    <source>
        <dbReference type="Pfam" id="PF18565"/>
    </source>
</evidence>
<dbReference type="InterPro" id="IPR006104">
    <property type="entry name" value="Glyco_hydro_2_N"/>
</dbReference>
<evidence type="ECO:0000256" key="1">
    <source>
        <dbReference type="ARBA" id="ARBA00007401"/>
    </source>
</evidence>
<dbReference type="GO" id="GO:0005975">
    <property type="term" value="P:carbohydrate metabolic process"/>
    <property type="evidence" value="ECO:0007669"/>
    <property type="project" value="InterPro"/>
</dbReference>
<dbReference type="InterPro" id="IPR006103">
    <property type="entry name" value="Glyco_hydro_2_cat"/>
</dbReference>
<evidence type="ECO:0000313" key="11">
    <source>
        <dbReference type="Proteomes" id="UP000584867"/>
    </source>
</evidence>
<feature type="chain" id="PRO_5031352135" evidence="5">
    <location>
        <begin position="27"/>
        <end position="803"/>
    </location>
</feature>